<dbReference type="OrthoDB" id="345237at2"/>
<gene>
    <name evidence="2" type="ORF">ENE75_18865</name>
</gene>
<dbReference type="Proteomes" id="UP000288178">
    <property type="component" value="Unassembled WGS sequence"/>
</dbReference>
<protein>
    <submittedName>
        <fullName evidence="2">Uncharacterized protein</fullName>
    </submittedName>
</protein>
<accession>A0A437JS29</accession>
<comment type="caution">
    <text evidence="2">The sequence shown here is derived from an EMBL/GenBank/DDBJ whole genome shotgun (WGS) entry which is preliminary data.</text>
</comment>
<keyword evidence="3" id="KW-1185">Reference proteome</keyword>
<keyword evidence="1" id="KW-0472">Membrane</keyword>
<dbReference type="RefSeq" id="WP_128199878.1">
    <property type="nucleotide sequence ID" value="NZ_SACT01000007.1"/>
</dbReference>
<evidence type="ECO:0000313" key="2">
    <source>
        <dbReference type="EMBL" id="RVT49706.1"/>
    </source>
</evidence>
<sequence>MHADLSSPGVIATPGLAGPWAWAAAARSRTPWLWWSGWAVLAMTLPLLLLMAMDGRSFNGVSVWLKPWKFHLSVGVHLLTLALVAAALSETPGRRRALGRLSAVAVVTGVFELAYITWRASRGEASHFNVADPMAGLLYGLMGVGAVLLTGCAGVLAWWVARDRGFASGPVLQRGLALGLLAGWLLGTLTGAVVSAQSGHWVGGTPSDAGGLPLLGWSRDGGDLRVAHFFGLHAMHVLPLVAWALARWLSPRRALAAVSLFTVIYTGWTLFTLLTAWRGQPLV</sequence>
<organism evidence="2 3">
    <name type="scientific">Rubrivivax albus</name>
    <dbReference type="NCBI Taxonomy" id="2499835"/>
    <lineage>
        <taxon>Bacteria</taxon>
        <taxon>Pseudomonadati</taxon>
        <taxon>Pseudomonadota</taxon>
        <taxon>Betaproteobacteria</taxon>
        <taxon>Burkholderiales</taxon>
        <taxon>Sphaerotilaceae</taxon>
        <taxon>Rubrivivax</taxon>
    </lineage>
</organism>
<proteinExistence type="predicted"/>
<name>A0A437JS29_9BURK</name>
<feature type="transmembrane region" description="Helical" evidence="1">
    <location>
        <begin position="171"/>
        <end position="194"/>
    </location>
</feature>
<feature type="transmembrane region" description="Helical" evidence="1">
    <location>
        <begin position="226"/>
        <end position="246"/>
    </location>
</feature>
<dbReference type="AlphaFoldDB" id="A0A437JS29"/>
<keyword evidence="1" id="KW-0812">Transmembrane</keyword>
<keyword evidence="1" id="KW-1133">Transmembrane helix</keyword>
<feature type="transmembrane region" description="Helical" evidence="1">
    <location>
        <begin position="258"/>
        <end position="277"/>
    </location>
</feature>
<feature type="transmembrane region" description="Helical" evidence="1">
    <location>
        <begin position="101"/>
        <end position="118"/>
    </location>
</feature>
<evidence type="ECO:0000256" key="1">
    <source>
        <dbReference type="SAM" id="Phobius"/>
    </source>
</evidence>
<reference evidence="2 3" key="1">
    <citation type="submission" date="2019-01" db="EMBL/GenBank/DDBJ databases">
        <authorList>
            <person name="Chen W.-M."/>
        </authorList>
    </citation>
    <scope>NUCLEOTIDE SEQUENCE [LARGE SCALE GENOMIC DNA]</scope>
    <source>
        <strain evidence="2 3">ICH-3</strain>
    </source>
</reference>
<dbReference type="EMBL" id="SACT01000007">
    <property type="protein sequence ID" value="RVT49706.1"/>
    <property type="molecule type" value="Genomic_DNA"/>
</dbReference>
<feature type="transmembrane region" description="Helical" evidence="1">
    <location>
        <begin position="138"/>
        <end position="159"/>
    </location>
</feature>
<evidence type="ECO:0000313" key="3">
    <source>
        <dbReference type="Proteomes" id="UP000288178"/>
    </source>
</evidence>
<feature type="transmembrane region" description="Helical" evidence="1">
    <location>
        <begin position="70"/>
        <end position="89"/>
    </location>
</feature>
<feature type="transmembrane region" description="Helical" evidence="1">
    <location>
        <begin position="32"/>
        <end position="50"/>
    </location>
</feature>